<proteinExistence type="predicted"/>
<reference evidence="3" key="1">
    <citation type="journal article" date="2014" name="Int. J. Syst. Evol. Microbiol.">
        <title>Complete genome sequence of Corynebacterium casei LMG S-19264T (=DSM 44701T), isolated from a smear-ripened cheese.</title>
        <authorList>
            <consortium name="US DOE Joint Genome Institute (JGI-PGF)"/>
            <person name="Walter F."/>
            <person name="Albersmeier A."/>
            <person name="Kalinowski J."/>
            <person name="Ruckert C."/>
        </authorList>
    </citation>
    <scope>NUCLEOTIDE SEQUENCE</scope>
    <source>
        <strain evidence="3">JCM 4646</strain>
    </source>
</reference>
<name>A0A919FCM3_9ACTN</name>
<dbReference type="EMBL" id="BNBO01000002">
    <property type="protein sequence ID" value="GHH61257.1"/>
    <property type="molecule type" value="Genomic_DNA"/>
</dbReference>
<evidence type="ECO:0008006" key="5">
    <source>
        <dbReference type="Google" id="ProtNLM"/>
    </source>
</evidence>
<gene>
    <name evidence="3" type="ORF">GCM10018781_07360</name>
</gene>
<feature type="chain" id="PRO_5036802843" description="Chaplin domain-containing protein" evidence="2">
    <location>
        <begin position="25"/>
        <end position="196"/>
    </location>
</feature>
<evidence type="ECO:0000313" key="4">
    <source>
        <dbReference type="Proteomes" id="UP000617734"/>
    </source>
</evidence>
<keyword evidence="4" id="KW-1185">Reference proteome</keyword>
<sequence>MGALWSLLLVGLLTMLPCAGNARAVTAEAGSLLAPLAGPTGPGHGGADASGDPARTGTGTAAPALDTTPDTAPVTSRDAAPDPTRRPALRASYGGHGGHGSTGQAPTRHDAGRPGADGPDHALCSAVDGLPHGGNGCSRHPFCAQDSQLPNAPPQPVPAALPRLVTLGALPPSLPVSAPAAHHLAPDLHELQIQRS</sequence>
<dbReference type="AlphaFoldDB" id="A0A919FCM3"/>
<dbReference type="RefSeq" id="WP_190209276.1">
    <property type="nucleotide sequence ID" value="NZ_BNBO01000002.1"/>
</dbReference>
<protein>
    <recommendedName>
        <fullName evidence="5">Chaplin domain-containing protein</fullName>
    </recommendedName>
</protein>
<feature type="signal peptide" evidence="2">
    <location>
        <begin position="1"/>
        <end position="24"/>
    </location>
</feature>
<comment type="caution">
    <text evidence="3">The sequence shown here is derived from an EMBL/GenBank/DDBJ whole genome shotgun (WGS) entry which is preliminary data.</text>
</comment>
<evidence type="ECO:0000256" key="1">
    <source>
        <dbReference type="SAM" id="MobiDB-lite"/>
    </source>
</evidence>
<evidence type="ECO:0000313" key="3">
    <source>
        <dbReference type="EMBL" id="GHH61257.1"/>
    </source>
</evidence>
<dbReference type="Proteomes" id="UP000617734">
    <property type="component" value="Unassembled WGS sequence"/>
</dbReference>
<evidence type="ECO:0000256" key="2">
    <source>
        <dbReference type="SAM" id="SignalP"/>
    </source>
</evidence>
<accession>A0A919FCM3</accession>
<keyword evidence="2" id="KW-0732">Signal</keyword>
<feature type="region of interest" description="Disordered" evidence="1">
    <location>
        <begin position="36"/>
        <end position="124"/>
    </location>
</feature>
<organism evidence="3 4">
    <name type="scientific">Kitasatospora indigofera</name>
    <dbReference type="NCBI Taxonomy" id="67307"/>
    <lineage>
        <taxon>Bacteria</taxon>
        <taxon>Bacillati</taxon>
        <taxon>Actinomycetota</taxon>
        <taxon>Actinomycetes</taxon>
        <taxon>Kitasatosporales</taxon>
        <taxon>Streptomycetaceae</taxon>
        <taxon>Kitasatospora</taxon>
    </lineage>
</organism>
<feature type="compositionally biased region" description="Low complexity" evidence="1">
    <location>
        <begin position="53"/>
        <end position="75"/>
    </location>
</feature>
<dbReference type="GeneID" id="95351257"/>
<reference evidence="3" key="2">
    <citation type="submission" date="2020-09" db="EMBL/GenBank/DDBJ databases">
        <authorList>
            <person name="Sun Q."/>
            <person name="Ohkuma M."/>
        </authorList>
    </citation>
    <scope>NUCLEOTIDE SEQUENCE</scope>
    <source>
        <strain evidence="3">JCM 4646</strain>
    </source>
</reference>